<dbReference type="Proteomes" id="UP001652394">
    <property type="component" value="Unassembled WGS sequence"/>
</dbReference>
<evidence type="ECO:0000313" key="2">
    <source>
        <dbReference type="EMBL" id="MCU6746230.1"/>
    </source>
</evidence>
<evidence type="ECO:0000313" key="3">
    <source>
        <dbReference type="Proteomes" id="UP001652394"/>
    </source>
</evidence>
<proteinExistence type="predicted"/>
<reference evidence="2 3" key="1">
    <citation type="journal article" date="2021" name="ISME Commun">
        <title>Automated analysis of genomic sequences facilitates high-throughput and comprehensive description of bacteria.</title>
        <authorList>
            <person name="Hitch T.C.A."/>
        </authorList>
    </citation>
    <scope>NUCLEOTIDE SEQUENCE [LARGE SCALE GENOMIC DNA]</scope>
    <source>
        <strain evidence="2 3">H2_18</strain>
    </source>
</reference>
<keyword evidence="1" id="KW-0732">Signal</keyword>
<comment type="caution">
    <text evidence="2">The sequence shown here is derived from an EMBL/GenBank/DDBJ whole genome shotgun (WGS) entry which is preliminary data.</text>
</comment>
<feature type="signal peptide" evidence="1">
    <location>
        <begin position="1"/>
        <end position="20"/>
    </location>
</feature>
<dbReference type="EMBL" id="JAOQJX010000001">
    <property type="protein sequence ID" value="MCU6746230.1"/>
    <property type="molecule type" value="Genomic_DNA"/>
</dbReference>
<dbReference type="RefSeq" id="WP_059067683.1">
    <property type="nucleotide sequence ID" value="NZ_JAOQJX010000001.1"/>
</dbReference>
<sequence>MKIRKWIAISLAVLSAFAFTACGNNQKTGATKAETETSEKPITEAPVGVFITYGEDGAYAFVDVETNSVFTAELPLDHMKDKEGNVLKFEDLKDGDQLQFNGNLMMTASIPPMYSGISDVVRLEEGTVDLAEKYYPLIEETMGIEVDPSRIPTCTIESSQSFGDVAAAIYETSYDWSFETENGAVQHDVVNETEDSVNTVFEMEGSSTEGVISFFPNPAKAELFLYTTDGVQEVELIQSGSKYAVTLEAEHTYEIRGKWENGSVTYKFDTKTIKE</sequence>
<protein>
    <submittedName>
        <fullName evidence="2">Uncharacterized protein</fullName>
    </submittedName>
</protein>
<evidence type="ECO:0000256" key="1">
    <source>
        <dbReference type="SAM" id="SignalP"/>
    </source>
</evidence>
<keyword evidence="3" id="KW-1185">Reference proteome</keyword>
<feature type="chain" id="PRO_5047411480" evidence="1">
    <location>
        <begin position="21"/>
        <end position="275"/>
    </location>
</feature>
<name>A0ABT2T7J9_9FIRM</name>
<accession>A0ABT2T7J9</accession>
<organism evidence="2 3">
    <name type="scientific">Faecalicatena acetigenes</name>
    <dbReference type="NCBI Taxonomy" id="2981790"/>
    <lineage>
        <taxon>Bacteria</taxon>
        <taxon>Bacillati</taxon>
        <taxon>Bacillota</taxon>
        <taxon>Clostridia</taxon>
        <taxon>Lachnospirales</taxon>
        <taxon>Lachnospiraceae</taxon>
        <taxon>Faecalicatena</taxon>
    </lineage>
</organism>
<dbReference type="PROSITE" id="PS51257">
    <property type="entry name" value="PROKAR_LIPOPROTEIN"/>
    <property type="match status" value="1"/>
</dbReference>
<gene>
    <name evidence="2" type="ORF">OCV51_00910</name>
</gene>